<sequence length="208" mass="20882">MSDAPDTPDARTAAHGPAGPADSALRRRAARLARSPYGTALAAGWGFAEALSWPVLPEVALAALCVADPRSGPKLAASAAVGSVAGGAVAYGLARSGVDVPAPLTTARMRATVAEQMAAEGAKGVRHQPLAGIPYKLYAARAGREGLGATAFTTASARARGTRILGAGLALSAFGAAARGQRHRYPAYLAAVGTGFAGALTLIVRGWR</sequence>
<comment type="caution">
    <text evidence="3">The sequence shown here is derived from an EMBL/GenBank/DDBJ whole genome shotgun (WGS) entry which is preliminary data.</text>
</comment>
<dbReference type="EMBL" id="JAQFWP010000002">
    <property type="protein sequence ID" value="MDA2803295.1"/>
    <property type="molecule type" value="Genomic_DNA"/>
</dbReference>
<reference evidence="3" key="1">
    <citation type="submission" date="2023-01" db="EMBL/GenBank/DDBJ databases">
        <title>Draft genome sequence of Nocardiopsis sp. LSu2-4 isolated from halophytes.</title>
        <authorList>
            <person name="Duangmal K."/>
            <person name="Chantavorakit T."/>
        </authorList>
    </citation>
    <scope>NUCLEOTIDE SEQUENCE</scope>
    <source>
        <strain evidence="3">LSu2-4</strain>
    </source>
</reference>
<proteinExistence type="predicted"/>
<gene>
    <name evidence="3" type="ORF">O4U47_02120</name>
</gene>
<keyword evidence="2" id="KW-0812">Transmembrane</keyword>
<dbReference type="RefSeq" id="WP_270675618.1">
    <property type="nucleotide sequence ID" value="NZ_JAQFWP010000002.1"/>
</dbReference>
<keyword evidence="4" id="KW-1185">Reference proteome</keyword>
<organism evidence="3 4">
    <name type="scientific">Nocardiopsis suaedae</name>
    <dbReference type="NCBI Taxonomy" id="3018444"/>
    <lineage>
        <taxon>Bacteria</taxon>
        <taxon>Bacillati</taxon>
        <taxon>Actinomycetota</taxon>
        <taxon>Actinomycetes</taxon>
        <taxon>Streptosporangiales</taxon>
        <taxon>Nocardiopsidaceae</taxon>
        <taxon>Nocardiopsis</taxon>
    </lineage>
</organism>
<evidence type="ECO:0000256" key="2">
    <source>
        <dbReference type="SAM" id="Phobius"/>
    </source>
</evidence>
<evidence type="ECO:0000313" key="4">
    <source>
        <dbReference type="Proteomes" id="UP001165685"/>
    </source>
</evidence>
<accession>A0ABT4TF72</accession>
<evidence type="ECO:0000313" key="3">
    <source>
        <dbReference type="EMBL" id="MDA2803295.1"/>
    </source>
</evidence>
<evidence type="ECO:0008006" key="5">
    <source>
        <dbReference type="Google" id="ProtNLM"/>
    </source>
</evidence>
<dbReference type="Proteomes" id="UP001165685">
    <property type="component" value="Unassembled WGS sequence"/>
</dbReference>
<keyword evidence="2" id="KW-0472">Membrane</keyword>
<feature type="transmembrane region" description="Helical" evidence="2">
    <location>
        <begin position="187"/>
        <end position="207"/>
    </location>
</feature>
<name>A0ABT4TF72_9ACTN</name>
<feature type="region of interest" description="Disordered" evidence="1">
    <location>
        <begin position="1"/>
        <end position="23"/>
    </location>
</feature>
<protein>
    <recommendedName>
        <fullName evidence="5">DedA family protein</fullName>
    </recommendedName>
</protein>
<feature type="compositionally biased region" description="Low complexity" evidence="1">
    <location>
        <begin position="1"/>
        <end position="14"/>
    </location>
</feature>
<evidence type="ECO:0000256" key="1">
    <source>
        <dbReference type="SAM" id="MobiDB-lite"/>
    </source>
</evidence>
<keyword evidence="2" id="KW-1133">Transmembrane helix</keyword>